<comment type="subcellular location">
    <subcellularLocation>
        <location evidence="1">Nucleus</location>
    </subcellularLocation>
</comment>
<evidence type="ECO:0000256" key="4">
    <source>
        <dbReference type="SAM" id="MobiDB-lite"/>
    </source>
</evidence>
<keyword evidence="6" id="KW-1185">Reference proteome</keyword>
<dbReference type="InterPro" id="IPR004127">
    <property type="entry name" value="Prefoldin_subunit_alpha"/>
</dbReference>
<comment type="similarity">
    <text evidence="3">Belongs to the RNA polymerase II subunit 5-mediating protein family.</text>
</comment>
<dbReference type="InterPro" id="IPR052255">
    <property type="entry name" value="RNA_pol_II_subunit5-mediator"/>
</dbReference>
<evidence type="ECO:0000256" key="3">
    <source>
        <dbReference type="ARBA" id="ARBA00038295"/>
    </source>
</evidence>
<feature type="region of interest" description="Disordered" evidence="4">
    <location>
        <begin position="373"/>
        <end position="399"/>
    </location>
</feature>
<sequence>SQAKPENFSRLQQEHARALKGSQETIKKWEQFKYDYEVLQARLHTLPDKLTHDIMVPFGQFGFMRGHLYHTNEVMVLLGDNWFAQRTAKQAVEIAEHRKKYVCEMLEKEKKVMEDLQARSSFVSELSAAALQVARDGFEIREEYDAEEEARRKESKRRERERRGIVVPPPRPAFPRQTGVLSKGQGEERKREEGEEREMKEGENQREMELWAALEKKEAEEEEKREEGEKEEEEEGGKEEEEKELKGRGSVERGKTHQAVATITFSHTAGPDTGPSVRQHKSHTHIYIMSINPIIIQDVSTSGVEELVYSTPGDIARCHGGVAPPRETGEGEEGGGKRGVRWDPNLVRHQQEKSVATPADVEPLQVPISQLVREKDSLPPNQQVSSRKVSKFKLSRSSN</sequence>
<dbReference type="GO" id="GO:0019212">
    <property type="term" value="F:phosphatase inhibitor activity"/>
    <property type="evidence" value="ECO:0007669"/>
    <property type="project" value="TreeGrafter"/>
</dbReference>
<feature type="compositionally biased region" description="Acidic residues" evidence="4">
    <location>
        <begin position="220"/>
        <end position="242"/>
    </location>
</feature>
<dbReference type="InterPro" id="IPR009053">
    <property type="entry name" value="Prefoldin"/>
</dbReference>
<reference evidence="5" key="1">
    <citation type="submission" date="2023-03" db="EMBL/GenBank/DDBJ databases">
        <authorList>
            <person name="Steffen K."/>
            <person name="Cardenas P."/>
        </authorList>
    </citation>
    <scope>NUCLEOTIDE SEQUENCE</scope>
</reference>
<dbReference type="GO" id="GO:0000122">
    <property type="term" value="P:negative regulation of transcription by RNA polymerase II"/>
    <property type="evidence" value="ECO:0007669"/>
    <property type="project" value="TreeGrafter"/>
</dbReference>
<feature type="region of interest" description="Disordered" evidence="4">
    <location>
        <begin position="316"/>
        <end position="343"/>
    </location>
</feature>
<feature type="non-terminal residue" evidence="5">
    <location>
        <position position="399"/>
    </location>
</feature>
<protein>
    <submittedName>
        <fullName evidence="5">Unconventional prefoldin RPB5 interactor</fullName>
    </submittedName>
</protein>
<feature type="compositionally biased region" description="Basic residues" evidence="4">
    <location>
        <begin position="388"/>
        <end position="399"/>
    </location>
</feature>
<feature type="compositionally biased region" description="Basic and acidic residues" evidence="4">
    <location>
        <begin position="145"/>
        <end position="164"/>
    </location>
</feature>
<dbReference type="GO" id="GO:0005634">
    <property type="term" value="C:nucleus"/>
    <property type="evidence" value="ECO:0007669"/>
    <property type="project" value="UniProtKB-SubCell"/>
</dbReference>
<dbReference type="Pfam" id="PF02996">
    <property type="entry name" value="Prefoldin"/>
    <property type="match status" value="1"/>
</dbReference>
<dbReference type="EMBL" id="CASHTH010001390">
    <property type="protein sequence ID" value="CAI8014735.1"/>
    <property type="molecule type" value="Genomic_DNA"/>
</dbReference>
<evidence type="ECO:0000313" key="5">
    <source>
        <dbReference type="EMBL" id="CAI8014735.1"/>
    </source>
</evidence>
<dbReference type="GO" id="GO:0003682">
    <property type="term" value="F:chromatin binding"/>
    <property type="evidence" value="ECO:0007669"/>
    <property type="project" value="TreeGrafter"/>
</dbReference>
<evidence type="ECO:0000256" key="2">
    <source>
        <dbReference type="ARBA" id="ARBA00023242"/>
    </source>
</evidence>
<dbReference type="PANTHER" id="PTHR15111:SF0">
    <property type="entry name" value="UNCONVENTIONAL PREFOLDIN RPB5 INTERACTOR 1"/>
    <property type="match status" value="1"/>
</dbReference>
<evidence type="ECO:0000313" key="6">
    <source>
        <dbReference type="Proteomes" id="UP001174909"/>
    </source>
</evidence>
<evidence type="ECO:0000256" key="1">
    <source>
        <dbReference type="ARBA" id="ARBA00004123"/>
    </source>
</evidence>
<dbReference type="SUPFAM" id="SSF46579">
    <property type="entry name" value="Prefoldin"/>
    <property type="match status" value="1"/>
</dbReference>
<feature type="compositionally biased region" description="Basic and acidic residues" evidence="4">
    <location>
        <begin position="185"/>
        <end position="219"/>
    </location>
</feature>
<feature type="region of interest" description="Disordered" evidence="4">
    <location>
        <begin position="145"/>
        <end position="256"/>
    </location>
</feature>
<name>A0AA35RNC0_GEOBA</name>
<dbReference type="PANTHER" id="PTHR15111">
    <property type="entry name" value="RNA POLYMERASE II SUBUNIT 5-MEDIATING PROTEIN NNX3"/>
    <property type="match status" value="1"/>
</dbReference>
<gene>
    <name evidence="5" type="ORF">GBAR_LOCUS9194</name>
</gene>
<accession>A0AA35RNC0</accession>
<comment type="caution">
    <text evidence="5">The sequence shown here is derived from an EMBL/GenBank/DDBJ whole genome shotgun (WGS) entry which is preliminary data.</text>
</comment>
<feature type="compositionally biased region" description="Basic and acidic residues" evidence="4">
    <location>
        <begin position="243"/>
        <end position="255"/>
    </location>
</feature>
<dbReference type="Gene3D" id="1.10.287.370">
    <property type="match status" value="1"/>
</dbReference>
<dbReference type="GO" id="GO:0003714">
    <property type="term" value="F:transcription corepressor activity"/>
    <property type="evidence" value="ECO:0007669"/>
    <property type="project" value="TreeGrafter"/>
</dbReference>
<keyword evidence="2" id="KW-0539">Nucleus</keyword>
<dbReference type="CDD" id="cd23159">
    <property type="entry name" value="Prefoldin_URI1"/>
    <property type="match status" value="1"/>
</dbReference>
<dbReference type="AlphaFoldDB" id="A0AA35RNC0"/>
<organism evidence="5 6">
    <name type="scientific">Geodia barretti</name>
    <name type="common">Barrett's horny sponge</name>
    <dbReference type="NCBI Taxonomy" id="519541"/>
    <lineage>
        <taxon>Eukaryota</taxon>
        <taxon>Metazoa</taxon>
        <taxon>Porifera</taxon>
        <taxon>Demospongiae</taxon>
        <taxon>Heteroscleromorpha</taxon>
        <taxon>Tetractinellida</taxon>
        <taxon>Astrophorina</taxon>
        <taxon>Geodiidae</taxon>
        <taxon>Geodia</taxon>
    </lineage>
</organism>
<proteinExistence type="inferred from homology"/>
<dbReference type="Proteomes" id="UP001174909">
    <property type="component" value="Unassembled WGS sequence"/>
</dbReference>